<evidence type="ECO:0000256" key="1">
    <source>
        <dbReference type="ARBA" id="ARBA00023016"/>
    </source>
</evidence>
<evidence type="ECO:0000259" key="4">
    <source>
        <dbReference type="PROSITE" id="PS01031"/>
    </source>
</evidence>
<dbReference type="Pfam" id="PF00011">
    <property type="entry name" value="HSP20"/>
    <property type="match status" value="1"/>
</dbReference>
<dbReference type="PROSITE" id="PS51203">
    <property type="entry name" value="CS"/>
    <property type="match status" value="1"/>
</dbReference>
<dbReference type="CDD" id="cd06464">
    <property type="entry name" value="ACD_sHsps-like"/>
    <property type="match status" value="1"/>
</dbReference>
<keyword evidence="7" id="KW-1185">Reference proteome</keyword>
<sequence>MSLTRWFNEPFYGMSDFDRMFDDAFTRRATDLGSLREHGGARGLMPRMDLHEDTKSNVVTASFELPGLKKEDVDIDVQNNVLTVSGESKMSSEHEESGYTIHERRSGKFTRAVSLPHGVKPNDIKAHMENGVLTVSYPKVTPEASVKKIAIS</sequence>
<feature type="domain" description="SHSP" evidence="4">
    <location>
        <begin position="39"/>
        <end position="152"/>
    </location>
</feature>
<dbReference type="InterPro" id="IPR008978">
    <property type="entry name" value="HSP20-like_chaperone"/>
</dbReference>
<dbReference type="SUPFAM" id="SSF49764">
    <property type="entry name" value="HSP20-like chaperones"/>
    <property type="match status" value="1"/>
</dbReference>
<gene>
    <name evidence="6" type="ORF">SCP_0105510</name>
</gene>
<accession>A0A401G677</accession>
<evidence type="ECO:0000256" key="2">
    <source>
        <dbReference type="PROSITE-ProRule" id="PRU00285"/>
    </source>
</evidence>
<evidence type="ECO:0000313" key="6">
    <source>
        <dbReference type="EMBL" id="GBE77670.1"/>
    </source>
</evidence>
<dbReference type="PROSITE" id="PS01031">
    <property type="entry name" value="SHSP"/>
    <property type="match status" value="1"/>
</dbReference>
<evidence type="ECO:0000256" key="3">
    <source>
        <dbReference type="RuleBase" id="RU003616"/>
    </source>
</evidence>
<organism evidence="6 7">
    <name type="scientific">Sparassis crispa</name>
    <dbReference type="NCBI Taxonomy" id="139825"/>
    <lineage>
        <taxon>Eukaryota</taxon>
        <taxon>Fungi</taxon>
        <taxon>Dikarya</taxon>
        <taxon>Basidiomycota</taxon>
        <taxon>Agaricomycotina</taxon>
        <taxon>Agaricomycetes</taxon>
        <taxon>Polyporales</taxon>
        <taxon>Sparassidaceae</taxon>
        <taxon>Sparassis</taxon>
    </lineage>
</organism>
<dbReference type="InterPro" id="IPR007052">
    <property type="entry name" value="CS_dom"/>
</dbReference>
<dbReference type="STRING" id="139825.A0A401G677"/>
<dbReference type="Gene3D" id="2.60.40.790">
    <property type="match status" value="1"/>
</dbReference>
<dbReference type="RefSeq" id="XP_027608583.1">
    <property type="nucleotide sequence ID" value="XM_027752782.1"/>
</dbReference>
<evidence type="ECO:0000259" key="5">
    <source>
        <dbReference type="PROSITE" id="PS51203"/>
    </source>
</evidence>
<dbReference type="InterPro" id="IPR002068">
    <property type="entry name" value="A-crystallin/Hsp20_dom"/>
</dbReference>
<dbReference type="EMBL" id="BFAD01000001">
    <property type="protein sequence ID" value="GBE77670.1"/>
    <property type="molecule type" value="Genomic_DNA"/>
</dbReference>
<comment type="similarity">
    <text evidence="2 3">Belongs to the small heat shock protein (HSP20) family.</text>
</comment>
<dbReference type="OrthoDB" id="1431247at2759"/>
<proteinExistence type="inferred from homology"/>
<dbReference type="AlphaFoldDB" id="A0A401G677"/>
<feature type="domain" description="CS" evidence="5">
    <location>
        <begin position="43"/>
        <end position="150"/>
    </location>
</feature>
<dbReference type="PANTHER" id="PTHR11527">
    <property type="entry name" value="HEAT-SHOCK PROTEIN 20 FAMILY MEMBER"/>
    <property type="match status" value="1"/>
</dbReference>
<keyword evidence="1 6" id="KW-0346">Stress response</keyword>
<comment type="caution">
    <text evidence="6">The sequence shown here is derived from an EMBL/GenBank/DDBJ whole genome shotgun (WGS) entry which is preliminary data.</text>
</comment>
<dbReference type="GeneID" id="38774587"/>
<reference evidence="6 7" key="1">
    <citation type="journal article" date="2018" name="Sci. Rep.">
        <title>Genome sequence of the cauliflower mushroom Sparassis crispa (Hanabiratake) and its association with beneficial usage.</title>
        <authorList>
            <person name="Kiyama R."/>
            <person name="Furutani Y."/>
            <person name="Kawaguchi K."/>
            <person name="Nakanishi T."/>
        </authorList>
    </citation>
    <scope>NUCLEOTIDE SEQUENCE [LARGE SCALE GENOMIC DNA]</scope>
</reference>
<dbReference type="InParanoid" id="A0A401G677"/>
<name>A0A401G677_9APHY</name>
<dbReference type="FunCoup" id="A0A401G677">
    <property type="interactions" value="171"/>
</dbReference>
<protein>
    <submittedName>
        <fullName evidence="6">Heat shock protein</fullName>
    </submittedName>
</protein>
<evidence type="ECO:0000313" key="7">
    <source>
        <dbReference type="Proteomes" id="UP000287166"/>
    </source>
</evidence>
<dbReference type="InterPro" id="IPR031107">
    <property type="entry name" value="Small_HSP"/>
</dbReference>
<dbReference type="Proteomes" id="UP000287166">
    <property type="component" value="Unassembled WGS sequence"/>
</dbReference>